<evidence type="ECO:0000313" key="10">
    <source>
        <dbReference type="EMBL" id="MCL2912674.1"/>
    </source>
</evidence>
<feature type="transmembrane region" description="Helical" evidence="7">
    <location>
        <begin position="324"/>
        <end position="347"/>
    </location>
</feature>
<evidence type="ECO:0000256" key="5">
    <source>
        <dbReference type="ARBA" id="ARBA00023136"/>
    </source>
</evidence>
<dbReference type="InterPro" id="IPR025857">
    <property type="entry name" value="MacB_PCD"/>
</dbReference>
<evidence type="ECO:0000256" key="1">
    <source>
        <dbReference type="ARBA" id="ARBA00004651"/>
    </source>
</evidence>
<feature type="domain" description="ABC3 transporter permease C-terminal" evidence="8">
    <location>
        <begin position="283"/>
        <end position="393"/>
    </location>
</feature>
<keyword evidence="3 7" id="KW-0812">Transmembrane</keyword>
<comment type="subcellular location">
    <subcellularLocation>
        <location evidence="1">Cell membrane</location>
        <topology evidence="1">Multi-pass membrane protein</topology>
    </subcellularLocation>
</comment>
<feature type="transmembrane region" description="Helical" evidence="7">
    <location>
        <begin position="367"/>
        <end position="385"/>
    </location>
</feature>
<dbReference type="Proteomes" id="UP001202831">
    <property type="component" value="Unassembled WGS sequence"/>
</dbReference>
<evidence type="ECO:0000256" key="7">
    <source>
        <dbReference type="SAM" id="Phobius"/>
    </source>
</evidence>
<feature type="transmembrane region" description="Helical" evidence="7">
    <location>
        <begin position="271"/>
        <end position="304"/>
    </location>
</feature>
<keyword evidence="5 7" id="KW-0472">Membrane</keyword>
<name>A0ABT0N2J6_9GAMM</name>
<dbReference type="PANTHER" id="PTHR30572">
    <property type="entry name" value="MEMBRANE COMPONENT OF TRANSPORTER-RELATED"/>
    <property type="match status" value="1"/>
</dbReference>
<evidence type="ECO:0000256" key="4">
    <source>
        <dbReference type="ARBA" id="ARBA00022989"/>
    </source>
</evidence>
<dbReference type="RefSeq" id="WP_249247495.1">
    <property type="nucleotide sequence ID" value="NZ_JAKIKT010000001.1"/>
</dbReference>
<dbReference type="PANTHER" id="PTHR30572:SF4">
    <property type="entry name" value="ABC TRANSPORTER PERMEASE YTRF"/>
    <property type="match status" value="1"/>
</dbReference>
<evidence type="ECO:0000313" key="11">
    <source>
        <dbReference type="Proteomes" id="UP001202831"/>
    </source>
</evidence>
<organism evidence="10 11">
    <name type="scientific">Shewanella corallii</name>
    <dbReference type="NCBI Taxonomy" id="560080"/>
    <lineage>
        <taxon>Bacteria</taxon>
        <taxon>Pseudomonadati</taxon>
        <taxon>Pseudomonadota</taxon>
        <taxon>Gammaproteobacteria</taxon>
        <taxon>Alteromonadales</taxon>
        <taxon>Shewanellaceae</taxon>
        <taxon>Shewanella</taxon>
    </lineage>
</organism>
<accession>A0ABT0N2J6</accession>
<keyword evidence="2" id="KW-1003">Cell membrane</keyword>
<evidence type="ECO:0000256" key="6">
    <source>
        <dbReference type="ARBA" id="ARBA00038076"/>
    </source>
</evidence>
<keyword evidence="11" id="KW-1185">Reference proteome</keyword>
<evidence type="ECO:0000256" key="2">
    <source>
        <dbReference type="ARBA" id="ARBA00022475"/>
    </source>
</evidence>
<proteinExistence type="inferred from homology"/>
<comment type="caution">
    <text evidence="10">The sequence shown here is derived from an EMBL/GenBank/DDBJ whole genome shotgun (WGS) entry which is preliminary data.</text>
</comment>
<dbReference type="Pfam" id="PF02687">
    <property type="entry name" value="FtsX"/>
    <property type="match status" value="1"/>
</dbReference>
<protein>
    <submittedName>
        <fullName evidence="10">FtsX-like permease family protein</fullName>
    </submittedName>
</protein>
<dbReference type="InterPro" id="IPR050250">
    <property type="entry name" value="Macrolide_Exporter_MacB"/>
</dbReference>
<reference evidence="10 11" key="1">
    <citation type="submission" date="2022-01" db="EMBL/GenBank/DDBJ databases">
        <title>Whole genome-based taxonomy of the Shewanellaceae.</title>
        <authorList>
            <person name="Martin-Rodriguez A.J."/>
        </authorList>
    </citation>
    <scope>NUCLEOTIDE SEQUENCE [LARGE SCALE GENOMIC DNA]</scope>
    <source>
        <strain evidence="10 11">DSM 21332</strain>
    </source>
</reference>
<gene>
    <name evidence="10" type="ORF">L2725_02575</name>
</gene>
<evidence type="ECO:0000259" key="8">
    <source>
        <dbReference type="Pfam" id="PF02687"/>
    </source>
</evidence>
<sequence length="402" mass="44238">MFTIKPVLSSLMRSRTGPLLLLLQIVLSVAIVANAGFIIQERLALMQRSSGIAEQSVLSFSLYNFGEKVNLPQQLKRDLEILRNIPGIKAATSTNMLPLSGSGWSDRFIDGPDPETAKSTPGFAWYLGGEQMVDTLGVNVIEGRNFRADELNHSITDSGMKALMSAPLAKEVFGEESAVGQIMYQGSDNQIEIIGVVEVLQGAWVDSDQFDYSVIQNIELNENRSNQFMVRADRRDVPALEETIKQALRAENPDRVIRNFNTLRELKDMSYAFHAVMAGMLSIMIILLLVITSLGLSGMVMFNIQRRTKQIGTRRALGARKRDIVGMFLVENWLICFSGGLLGGLLAMELGSQLMTLFSLPMMGWQWPAMTVAGLLVITTVAVLLPARKAALISPAIATRTV</sequence>
<evidence type="ECO:0000259" key="9">
    <source>
        <dbReference type="Pfam" id="PF12704"/>
    </source>
</evidence>
<dbReference type="InterPro" id="IPR003838">
    <property type="entry name" value="ABC3_permease_C"/>
</dbReference>
<feature type="domain" description="MacB-like periplasmic core" evidence="9">
    <location>
        <begin position="22"/>
        <end position="246"/>
    </location>
</feature>
<dbReference type="Pfam" id="PF12704">
    <property type="entry name" value="MacB_PCD"/>
    <property type="match status" value="1"/>
</dbReference>
<comment type="similarity">
    <text evidence="6">Belongs to the ABC-4 integral membrane protein family.</text>
</comment>
<dbReference type="EMBL" id="JAKIKT010000001">
    <property type="protein sequence ID" value="MCL2912674.1"/>
    <property type="molecule type" value="Genomic_DNA"/>
</dbReference>
<keyword evidence="4 7" id="KW-1133">Transmembrane helix</keyword>
<evidence type="ECO:0000256" key="3">
    <source>
        <dbReference type="ARBA" id="ARBA00022692"/>
    </source>
</evidence>